<sequence length="218" mass="22609">MDRQHLSPVVRLRLALRDRRAVRAATPSALLTGALLTGLALGLSACETVPPPPAAAPPAAGLPDGPSKPFSSGKGWTVTIHMPPGGKPFCVAERGIPVGQNAAPRLSFRTSAAESGFILSGFTPSDSGATVKAGERYDLAVMSDLGPRLSLSARGLPNGSLYVAVPTKGFLEEMEPLARSHRVSFRSSGLGDIGTMLLSGSSWAINASDECRILHAES</sequence>
<keyword evidence="2" id="KW-0812">Transmembrane</keyword>
<feature type="transmembrane region" description="Helical" evidence="2">
    <location>
        <begin position="21"/>
        <end position="43"/>
    </location>
</feature>
<comment type="caution">
    <text evidence="3">The sequence shown here is derived from an EMBL/GenBank/DDBJ whole genome shotgun (WGS) entry which is preliminary data.</text>
</comment>
<keyword evidence="2" id="KW-0472">Membrane</keyword>
<evidence type="ECO:0000313" key="3">
    <source>
        <dbReference type="EMBL" id="PGH57978.1"/>
    </source>
</evidence>
<proteinExistence type="predicted"/>
<feature type="region of interest" description="Disordered" evidence="1">
    <location>
        <begin position="52"/>
        <end position="73"/>
    </location>
</feature>
<keyword evidence="2" id="KW-1133">Transmembrane helix</keyword>
<accession>A0A2B8BKA5</accession>
<name>A0A2B8BKA5_9PROT</name>
<dbReference type="Proteomes" id="UP000225379">
    <property type="component" value="Unassembled WGS sequence"/>
</dbReference>
<evidence type="ECO:0000313" key="4">
    <source>
        <dbReference type="Proteomes" id="UP000225379"/>
    </source>
</evidence>
<protein>
    <submittedName>
        <fullName evidence="3">Uncharacterized protein</fullName>
    </submittedName>
</protein>
<organism evidence="3 4">
    <name type="scientific">Azospirillum palustre</name>
    <dbReference type="NCBI Taxonomy" id="2044885"/>
    <lineage>
        <taxon>Bacteria</taxon>
        <taxon>Pseudomonadati</taxon>
        <taxon>Pseudomonadota</taxon>
        <taxon>Alphaproteobacteria</taxon>
        <taxon>Rhodospirillales</taxon>
        <taxon>Azospirillaceae</taxon>
        <taxon>Azospirillum</taxon>
    </lineage>
</organism>
<dbReference type="OrthoDB" id="7305463at2"/>
<reference evidence="4" key="1">
    <citation type="submission" date="2017-10" db="EMBL/GenBank/DDBJ databases">
        <authorList>
            <person name="Kravchenko I.K."/>
            <person name="Grouzdev D.S."/>
        </authorList>
    </citation>
    <scope>NUCLEOTIDE SEQUENCE [LARGE SCALE GENOMIC DNA]</scope>
    <source>
        <strain evidence="4">B2</strain>
    </source>
</reference>
<dbReference type="EMBL" id="PDKW01000039">
    <property type="protein sequence ID" value="PGH57978.1"/>
    <property type="molecule type" value="Genomic_DNA"/>
</dbReference>
<dbReference type="RefSeq" id="WP_098735963.1">
    <property type="nucleotide sequence ID" value="NZ_PDKW01000039.1"/>
</dbReference>
<dbReference type="AlphaFoldDB" id="A0A2B8BKA5"/>
<keyword evidence="4" id="KW-1185">Reference proteome</keyword>
<evidence type="ECO:0000256" key="2">
    <source>
        <dbReference type="SAM" id="Phobius"/>
    </source>
</evidence>
<evidence type="ECO:0000256" key="1">
    <source>
        <dbReference type="SAM" id="MobiDB-lite"/>
    </source>
</evidence>
<gene>
    <name evidence="3" type="ORF">CRT60_08430</name>
</gene>